<evidence type="ECO:0000256" key="1">
    <source>
        <dbReference type="ARBA" id="ARBA00004141"/>
    </source>
</evidence>
<keyword evidence="3 6" id="KW-1133">Transmembrane helix</keyword>
<feature type="region of interest" description="Disordered" evidence="5">
    <location>
        <begin position="165"/>
        <end position="185"/>
    </location>
</feature>
<evidence type="ECO:0000256" key="3">
    <source>
        <dbReference type="ARBA" id="ARBA00022989"/>
    </source>
</evidence>
<feature type="transmembrane region" description="Helical" evidence="6">
    <location>
        <begin position="809"/>
        <end position="826"/>
    </location>
</feature>
<comment type="subcellular location">
    <subcellularLocation>
        <location evidence="1">Membrane</location>
        <topology evidence="1">Multi-pass membrane protein</topology>
    </subcellularLocation>
</comment>
<proteinExistence type="predicted"/>
<dbReference type="EMBL" id="CP138593">
    <property type="protein sequence ID" value="WPH04835.1"/>
    <property type="molecule type" value="Genomic_DNA"/>
</dbReference>
<evidence type="ECO:0000256" key="4">
    <source>
        <dbReference type="ARBA" id="ARBA00023136"/>
    </source>
</evidence>
<dbReference type="SUPFAM" id="SSF103473">
    <property type="entry name" value="MFS general substrate transporter"/>
    <property type="match status" value="1"/>
</dbReference>
<feature type="region of interest" description="Disordered" evidence="5">
    <location>
        <begin position="415"/>
        <end position="457"/>
    </location>
</feature>
<feature type="compositionally biased region" description="Polar residues" evidence="5">
    <location>
        <begin position="537"/>
        <end position="557"/>
    </location>
</feature>
<dbReference type="GO" id="GO:0022857">
    <property type="term" value="F:transmembrane transporter activity"/>
    <property type="evidence" value="ECO:0007669"/>
    <property type="project" value="TreeGrafter"/>
</dbReference>
<feature type="transmembrane region" description="Helical" evidence="6">
    <location>
        <begin position="778"/>
        <end position="803"/>
    </location>
</feature>
<dbReference type="Gene3D" id="1.20.1250.20">
    <property type="entry name" value="MFS general substrate transporter like domains"/>
    <property type="match status" value="1"/>
</dbReference>
<feature type="region of interest" description="Disordered" evidence="5">
    <location>
        <begin position="110"/>
        <end position="132"/>
    </location>
</feature>
<feature type="transmembrane region" description="Helical" evidence="6">
    <location>
        <begin position="974"/>
        <end position="994"/>
    </location>
</feature>
<feature type="compositionally biased region" description="Basic and acidic residues" evidence="5">
    <location>
        <begin position="123"/>
        <end position="132"/>
    </location>
</feature>
<feature type="transmembrane region" description="Helical" evidence="6">
    <location>
        <begin position="1000"/>
        <end position="1020"/>
    </location>
</feature>
<feature type="region of interest" description="Disordered" evidence="5">
    <location>
        <begin position="1"/>
        <end position="44"/>
    </location>
</feature>
<dbReference type="AlphaFoldDB" id="A0AAQ3MBT2"/>
<organism evidence="7 8">
    <name type="scientific">Acrodontium crateriforme</name>
    <dbReference type="NCBI Taxonomy" id="150365"/>
    <lineage>
        <taxon>Eukaryota</taxon>
        <taxon>Fungi</taxon>
        <taxon>Dikarya</taxon>
        <taxon>Ascomycota</taxon>
        <taxon>Pezizomycotina</taxon>
        <taxon>Dothideomycetes</taxon>
        <taxon>Dothideomycetidae</taxon>
        <taxon>Mycosphaerellales</taxon>
        <taxon>Teratosphaeriaceae</taxon>
        <taxon>Acrodontium</taxon>
    </lineage>
</organism>
<evidence type="ECO:0000256" key="6">
    <source>
        <dbReference type="SAM" id="Phobius"/>
    </source>
</evidence>
<dbReference type="GO" id="GO:0005886">
    <property type="term" value="C:plasma membrane"/>
    <property type="evidence" value="ECO:0007669"/>
    <property type="project" value="TreeGrafter"/>
</dbReference>
<feature type="region of interest" description="Disordered" evidence="5">
    <location>
        <begin position="528"/>
        <end position="559"/>
    </location>
</feature>
<dbReference type="InterPro" id="IPR036259">
    <property type="entry name" value="MFS_trans_sf"/>
</dbReference>
<feature type="transmembrane region" description="Helical" evidence="6">
    <location>
        <begin position="1063"/>
        <end position="1087"/>
    </location>
</feature>
<evidence type="ECO:0000313" key="8">
    <source>
        <dbReference type="Proteomes" id="UP001303373"/>
    </source>
</evidence>
<protein>
    <submittedName>
        <fullName evidence="7">Uncharacterized protein</fullName>
    </submittedName>
</protein>
<evidence type="ECO:0000256" key="5">
    <source>
        <dbReference type="SAM" id="MobiDB-lite"/>
    </source>
</evidence>
<dbReference type="PANTHER" id="PTHR23502">
    <property type="entry name" value="MAJOR FACILITATOR SUPERFAMILY"/>
    <property type="match status" value="1"/>
</dbReference>
<keyword evidence="4 6" id="KW-0472">Membrane</keyword>
<feature type="transmembrane region" description="Helical" evidence="6">
    <location>
        <begin position="658"/>
        <end position="677"/>
    </location>
</feature>
<keyword evidence="2 6" id="KW-0812">Transmembrane</keyword>
<feature type="compositionally biased region" description="Polar residues" evidence="5">
    <location>
        <begin position="425"/>
        <end position="448"/>
    </location>
</feature>
<dbReference type="Proteomes" id="UP001303373">
    <property type="component" value="Chromosome 14"/>
</dbReference>
<feature type="transmembrane region" description="Helical" evidence="6">
    <location>
        <begin position="924"/>
        <end position="942"/>
    </location>
</feature>
<feature type="transmembrane region" description="Helical" evidence="6">
    <location>
        <begin position="889"/>
        <end position="912"/>
    </location>
</feature>
<reference evidence="7 8" key="1">
    <citation type="submission" date="2023-11" db="EMBL/GenBank/DDBJ databases">
        <title>An acidophilic fungus is an integral part of prey digestion in a carnivorous sundew plant.</title>
        <authorList>
            <person name="Tsai I.J."/>
        </authorList>
    </citation>
    <scope>NUCLEOTIDE SEQUENCE [LARGE SCALE GENOMIC DNA]</scope>
    <source>
        <strain evidence="7">169a</strain>
    </source>
</reference>
<gene>
    <name evidence="7" type="ORF">R9X50_00773200</name>
</gene>
<name>A0AAQ3MBT2_9PEZI</name>
<keyword evidence="8" id="KW-1185">Reference proteome</keyword>
<feature type="transmembrane region" description="Helical" evidence="6">
    <location>
        <begin position="1099"/>
        <end position="1120"/>
    </location>
</feature>
<accession>A0AAQ3MBT2</accession>
<evidence type="ECO:0000313" key="7">
    <source>
        <dbReference type="EMBL" id="WPH04835.1"/>
    </source>
</evidence>
<evidence type="ECO:0000256" key="2">
    <source>
        <dbReference type="ARBA" id="ARBA00022692"/>
    </source>
</evidence>
<dbReference type="PANTHER" id="PTHR23502:SF76">
    <property type="entry name" value="POLYAMINE TRANSPORT PROTEIN"/>
    <property type="match status" value="1"/>
</dbReference>
<sequence length="1197" mass="132821">MTDPHTDSILCKPLPARSSIRLPSDMEDIPLDGTPPAKPVPSSPFLVARKTLPWLDGGFKQKAPPPSKTQEEVEAIPFDGRQKYCCTEGRDPLPILSNAQIPAYTEFPGGNPSVREVGSAPSLRDRSKTARAGDIRTLSLSSKLRPGTKLATSKQHAEMVLGVFREGGPRPTDYSPSEYSVEPSHNDAVGASPARGAASYEKVLHRPLHNRTSKAANSWLQSQIDLPFGKPPAEAVTRLPKSYSCRSSDEYDQVHKRINAIEQAAAQSESSQSMHIQSRRANLYSPGLSPRALIQRPAPATKRFDYENRRLDHIFNDLENLMEQALSAAKDAAQNGRSQEVAQILDSATLVLKKTSKVHGEMEQSTQNLLEKLEASSDSEADYSVSAFSTPPLSRSPSIETVPTLLTKIVQSSRPVLIPQPNPPNRRSLSETAATNGINLSGDESLTKTPPRLYHPPSADSIVRDFAYARNNYERVKSLPFMKRGLGAAADYYGDMGQSVETQPGVRQSIIPQPTLEKALPELPQMARDHHKPGWRSTKQVPNSQSRALQPTSTTQPAVDLIPPKVAQMNQQQYRFDTDVSRRRKRGHPHVSDFFEPAFFHHQQSDERRISTVTDSRYDHIFQHSDKILHDDDSKHAMRLAGEVPKIQYQIADVSHKVILGNVLLFVGLGLTTMIFWPLPLLHGRKPYTLMAFALMLPLQFPQALAVSAFRDPNNPLYRCGLLIPRILTGLAMGFANINQLPTLFDLFGVSLMSAVPHQEIVTYDDVRRQGGGVGMWLGIWSWCFIGSLSIGFCIGACIISSLDPSWGFHIVVILLALFLLVNVIAPETRRAPYRRSIAHFLDNDEKLQRRVARGEVKLHVYNDGPKWWFEEVWAGMVLTKRMLFQPGCFVLMVYLAWIYCQATAIVLLLGALLSRDYQWQPQYVGGAVSSLAIGAFLAVPLDKASLFSRSRFTPQRTDSMTMQTHRIRWSSHMIRRCIFTFALPLAGLAYTLSSPGNSVHWFAPIIFCALVGFLSNLAIAECVGLIMETFDTCDLQPGVNTKHRLQSMGDNTRRRRTNYSSFPRVCAAFFCAQGLGFFLAAAATGVSGDVTRALGAQTTTAIVASILLVITIFLMLVLWRFRQVQVIPTTLTNGFPSNDLTKRGDKISGGPGADDPEWTPVVIGNPSGKMRRVNLLETGSLSRWTEIRKLNKLVKR</sequence>